<comment type="caution">
    <text evidence="4">The sequence shown here is derived from an EMBL/GenBank/DDBJ whole genome shotgun (WGS) entry which is preliminary data.</text>
</comment>
<proteinExistence type="predicted"/>
<evidence type="ECO:0000256" key="1">
    <source>
        <dbReference type="ARBA" id="ARBA00022679"/>
    </source>
</evidence>
<organism evidence="4 5">
    <name type="scientific">Rhizobium mongolense</name>
    <dbReference type="NCBI Taxonomy" id="57676"/>
    <lineage>
        <taxon>Bacteria</taxon>
        <taxon>Pseudomonadati</taxon>
        <taxon>Pseudomonadota</taxon>
        <taxon>Alphaproteobacteria</taxon>
        <taxon>Hyphomicrobiales</taxon>
        <taxon>Rhizobiaceae</taxon>
        <taxon>Rhizobium/Agrobacterium group</taxon>
        <taxon>Rhizobium</taxon>
    </lineage>
</organism>
<dbReference type="AlphaFoldDB" id="A0A7W6RJS3"/>
<evidence type="ECO:0000313" key="4">
    <source>
        <dbReference type="EMBL" id="MBB4273196.1"/>
    </source>
</evidence>
<evidence type="ECO:0000259" key="3">
    <source>
        <dbReference type="Pfam" id="PF07804"/>
    </source>
</evidence>
<dbReference type="EMBL" id="JACIGM010000002">
    <property type="protein sequence ID" value="MBB4273196.1"/>
    <property type="molecule type" value="Genomic_DNA"/>
</dbReference>
<dbReference type="Pfam" id="PF07804">
    <property type="entry name" value="HipA_C"/>
    <property type="match status" value="1"/>
</dbReference>
<feature type="domain" description="HipA-like C-terminal" evidence="3">
    <location>
        <begin position="1"/>
        <end position="91"/>
    </location>
</feature>
<evidence type="ECO:0000313" key="5">
    <source>
        <dbReference type="Proteomes" id="UP000533641"/>
    </source>
</evidence>
<protein>
    <submittedName>
        <fullName evidence="4">Serine/threonine protein kinase HipA of HipAB toxin-antitoxin module</fullName>
    </submittedName>
</protein>
<reference evidence="4 5" key="1">
    <citation type="submission" date="2020-08" db="EMBL/GenBank/DDBJ databases">
        <title>Genomic Encyclopedia of Type Strains, Phase IV (KMG-V): Genome sequencing to study the core and pangenomes of soil and plant-associated prokaryotes.</title>
        <authorList>
            <person name="Whitman W."/>
        </authorList>
    </citation>
    <scope>NUCLEOTIDE SEQUENCE [LARGE SCALE GENOMIC DNA]</scope>
    <source>
        <strain evidence="4 5">SEMIA 402</strain>
    </source>
</reference>
<keyword evidence="4" id="KW-0723">Serine/threonine-protein kinase</keyword>
<keyword evidence="2 4" id="KW-0418">Kinase</keyword>
<dbReference type="GO" id="GO:0004674">
    <property type="term" value="F:protein serine/threonine kinase activity"/>
    <property type="evidence" value="ECO:0007669"/>
    <property type="project" value="UniProtKB-KW"/>
</dbReference>
<sequence>MIFNVLTCNSDSPAKNCSVLIGAGGTAKLAPYDLMCAAIYDRVDRHLPQNIGGSFLSADLHGKQWKAFAEETGLSPTSTVKRVGHLAAKVVKGGDPKQIVTGAGDPSRVLERIVHEVRKRCRRILRQL</sequence>
<evidence type="ECO:0000256" key="2">
    <source>
        <dbReference type="ARBA" id="ARBA00022777"/>
    </source>
</evidence>
<name>A0A7W6RJS3_9HYPH</name>
<gene>
    <name evidence="4" type="ORF">GGE12_000950</name>
</gene>
<dbReference type="InterPro" id="IPR012893">
    <property type="entry name" value="HipA-like_C"/>
</dbReference>
<accession>A0A7W6RJS3</accession>
<keyword evidence="1" id="KW-0808">Transferase</keyword>
<dbReference type="Proteomes" id="UP000533641">
    <property type="component" value="Unassembled WGS sequence"/>
</dbReference>